<comment type="function">
    <text evidence="8">Part of the ABC transporter complex UgpBAEC involved in sn-glycerol-3-phosphate (G3P) import. Binds G3P.</text>
</comment>
<evidence type="ECO:0000256" key="6">
    <source>
        <dbReference type="ARBA" id="ARBA00022729"/>
    </source>
</evidence>
<dbReference type="Gene3D" id="3.40.190.10">
    <property type="entry name" value="Periplasmic binding protein-like II"/>
    <property type="match status" value="2"/>
</dbReference>
<keyword evidence="5" id="KW-0813">Transport</keyword>
<evidence type="ECO:0000256" key="4">
    <source>
        <dbReference type="ARBA" id="ARBA00017470"/>
    </source>
</evidence>
<dbReference type="PANTHER" id="PTHR43649:SF31">
    <property type="entry name" value="SN-GLYCEROL-3-PHOSPHATE-BINDING PERIPLASMIC PROTEIN UGPB"/>
    <property type="match status" value="1"/>
</dbReference>
<comment type="subunit">
    <text evidence="3">The complex is composed of two ATP-binding proteins (UgpC), two transmembrane proteins (UgpA and UgpE) and a solute-binding protein (UgpB).</text>
</comment>
<evidence type="ECO:0000313" key="10">
    <source>
        <dbReference type="EMBL" id="TBW41200.1"/>
    </source>
</evidence>
<organism evidence="10 11">
    <name type="scientific">Siculibacillus lacustris</name>
    <dbReference type="NCBI Taxonomy" id="1549641"/>
    <lineage>
        <taxon>Bacteria</taxon>
        <taxon>Pseudomonadati</taxon>
        <taxon>Pseudomonadota</taxon>
        <taxon>Alphaproteobacteria</taxon>
        <taxon>Hyphomicrobiales</taxon>
        <taxon>Ancalomicrobiaceae</taxon>
        <taxon>Siculibacillus</taxon>
    </lineage>
</organism>
<comment type="similarity">
    <text evidence="2">Belongs to the bacterial solute-binding protein 1 family.</text>
</comment>
<feature type="chain" id="PRO_5020453185" description="sn-glycerol-3-phosphate-binding periplasmic protein UgpB" evidence="9">
    <location>
        <begin position="22"/>
        <end position="446"/>
    </location>
</feature>
<dbReference type="AlphaFoldDB" id="A0A4Q9VXU6"/>
<dbReference type="OrthoDB" id="9762335at2"/>
<name>A0A4Q9VXU6_9HYPH</name>
<evidence type="ECO:0000256" key="1">
    <source>
        <dbReference type="ARBA" id="ARBA00004418"/>
    </source>
</evidence>
<evidence type="ECO:0000256" key="7">
    <source>
        <dbReference type="ARBA" id="ARBA00022764"/>
    </source>
</evidence>
<feature type="signal peptide" evidence="9">
    <location>
        <begin position="1"/>
        <end position="21"/>
    </location>
</feature>
<dbReference type="PANTHER" id="PTHR43649">
    <property type="entry name" value="ARABINOSE-BINDING PROTEIN-RELATED"/>
    <property type="match status" value="1"/>
</dbReference>
<evidence type="ECO:0000256" key="5">
    <source>
        <dbReference type="ARBA" id="ARBA00022448"/>
    </source>
</evidence>
<sequence length="446" mass="48394">MLKKILLATVAVVLTSAAAPAADKTKFDFWFGLSGDLEKRVQDVCGRFNAAQGDFEVVCTSQGNYDAALQNTIAAFRANKQPTVVQVYDVGTATMMLSEAFYPANKLMTDNGYDIKWGDYIHGISSYYATSKGEMFSFPFNSSTALLYWNKAAFEKIGKTEAPKTWEEVEADATKLKAAGYECPVAINISANESWQLLEQFSALHNEPIASKNNGFDGLDAELVFNKTKFVKYVTDLKKWYDAGLVKIKAKEQGQDMVQAFAGGDCQMIMTSVGDHGTVAKTAKDGLSWDVAPLPVYAGVKRQNSLVGGASLWVLKGKSPAEYKGAAAFLAFIAKPESALFWSTVTGYIPVTTSGFEYMKAQGFYDKAPYKGREVAIASLTAAEPSAVTRGIRLGGFTQIRAEVGNGLQEIFSGKSDVQTAIDGIVTRGNAVLRRFEATYKGKTLP</sequence>
<evidence type="ECO:0000256" key="9">
    <source>
        <dbReference type="SAM" id="SignalP"/>
    </source>
</evidence>
<comment type="caution">
    <text evidence="10">The sequence shown here is derived from an EMBL/GenBank/DDBJ whole genome shotgun (WGS) entry which is preliminary data.</text>
</comment>
<reference evidence="10 11" key="1">
    <citation type="submission" date="2019-02" db="EMBL/GenBank/DDBJ databases">
        <title>Siculibacillus lacustris gen. nov., sp. nov., a new rosette-forming bacterium isolated from a freshwater crater lake (Lake St. Ana, Romania).</title>
        <authorList>
            <person name="Felfoldi T."/>
            <person name="Marton Z."/>
            <person name="Szabo A."/>
            <person name="Mentes A."/>
            <person name="Boka K."/>
            <person name="Marialigeti K."/>
            <person name="Mathe I."/>
            <person name="Koncz M."/>
            <person name="Schumann P."/>
            <person name="Toth E."/>
        </authorList>
    </citation>
    <scope>NUCLEOTIDE SEQUENCE [LARGE SCALE GENOMIC DNA]</scope>
    <source>
        <strain evidence="10 11">SA-279</strain>
    </source>
</reference>
<keyword evidence="11" id="KW-1185">Reference proteome</keyword>
<comment type="subcellular location">
    <subcellularLocation>
        <location evidence="1">Periplasm</location>
    </subcellularLocation>
</comment>
<gene>
    <name evidence="10" type="ORF">EYW49_00240</name>
</gene>
<dbReference type="GO" id="GO:0042597">
    <property type="term" value="C:periplasmic space"/>
    <property type="evidence" value="ECO:0007669"/>
    <property type="project" value="UniProtKB-SubCell"/>
</dbReference>
<dbReference type="Proteomes" id="UP000292781">
    <property type="component" value="Unassembled WGS sequence"/>
</dbReference>
<evidence type="ECO:0000256" key="8">
    <source>
        <dbReference type="ARBA" id="ARBA00034473"/>
    </source>
</evidence>
<evidence type="ECO:0000256" key="3">
    <source>
        <dbReference type="ARBA" id="ARBA00011557"/>
    </source>
</evidence>
<keyword evidence="6 9" id="KW-0732">Signal</keyword>
<dbReference type="InterPro" id="IPR050490">
    <property type="entry name" value="Bact_solute-bd_prot1"/>
</dbReference>
<evidence type="ECO:0000256" key="2">
    <source>
        <dbReference type="ARBA" id="ARBA00008520"/>
    </source>
</evidence>
<accession>A0A4Q9VXU6</accession>
<dbReference type="Pfam" id="PF13416">
    <property type="entry name" value="SBP_bac_8"/>
    <property type="match status" value="1"/>
</dbReference>
<keyword evidence="7" id="KW-0574">Periplasm</keyword>
<dbReference type="EMBL" id="SJFN01000001">
    <property type="protein sequence ID" value="TBW41200.1"/>
    <property type="molecule type" value="Genomic_DNA"/>
</dbReference>
<evidence type="ECO:0000313" key="11">
    <source>
        <dbReference type="Proteomes" id="UP000292781"/>
    </source>
</evidence>
<proteinExistence type="inferred from homology"/>
<dbReference type="RefSeq" id="WP_131304732.1">
    <property type="nucleotide sequence ID" value="NZ_SJFN01000001.1"/>
</dbReference>
<dbReference type="SUPFAM" id="SSF53850">
    <property type="entry name" value="Periplasmic binding protein-like II"/>
    <property type="match status" value="1"/>
</dbReference>
<protein>
    <recommendedName>
        <fullName evidence="4">sn-glycerol-3-phosphate-binding periplasmic protein UgpB</fullName>
    </recommendedName>
</protein>
<dbReference type="InterPro" id="IPR006059">
    <property type="entry name" value="SBP"/>
</dbReference>